<reference evidence="5" key="1">
    <citation type="submission" date="2023-04" db="EMBL/GenBank/DDBJ databases">
        <title>Genomic characterization of faba bean (Vicia faba) microsymbionts in Mexican soils.</title>
        <authorList>
            <person name="Rivera Orduna F.N."/>
            <person name="Guevara-Luna J."/>
            <person name="Yan J."/>
            <person name="Arroyo-Herrera I."/>
            <person name="Li Y."/>
            <person name="Vasquez-Murrieta M.S."/>
            <person name="Wang E.T."/>
        </authorList>
    </citation>
    <scope>NUCLEOTIDE SEQUENCE</scope>
    <source>
        <strain evidence="5">CH26</strain>
    </source>
</reference>
<keyword evidence="2" id="KW-0808">Transferase</keyword>
<dbReference type="GO" id="GO:0008757">
    <property type="term" value="F:S-adenosylmethionine-dependent methyltransferase activity"/>
    <property type="evidence" value="ECO:0007669"/>
    <property type="project" value="InterPro"/>
</dbReference>
<organism evidence="5 6">
    <name type="scientific">Rhizobium hidalgonense</name>
    <dbReference type="NCBI Taxonomy" id="1538159"/>
    <lineage>
        <taxon>Bacteria</taxon>
        <taxon>Pseudomonadati</taxon>
        <taxon>Pseudomonadota</taxon>
        <taxon>Alphaproteobacteria</taxon>
        <taxon>Hyphomicrobiales</taxon>
        <taxon>Rhizobiaceae</taxon>
        <taxon>Rhizobium/Agrobacterium group</taxon>
        <taxon>Rhizobium</taxon>
    </lineage>
</organism>
<gene>
    <name evidence="5" type="ORF">RJJ65_35540</name>
</gene>
<proteinExistence type="predicted"/>
<comment type="caution">
    <text evidence="5">The sequence shown here is derived from an EMBL/GenBank/DDBJ whole genome shotgun (WGS) entry which is preliminary data.</text>
</comment>
<keyword evidence="1 5" id="KW-0489">Methyltransferase</keyword>
<evidence type="ECO:0000256" key="1">
    <source>
        <dbReference type="ARBA" id="ARBA00022603"/>
    </source>
</evidence>
<dbReference type="Pfam" id="PF05175">
    <property type="entry name" value="MTS"/>
    <property type="match status" value="1"/>
</dbReference>
<dbReference type="PANTHER" id="PTHR47816">
    <property type="entry name" value="RIBOSOMAL RNA SMALL SUBUNIT METHYLTRANSFERASE C"/>
    <property type="match status" value="1"/>
</dbReference>
<dbReference type="InterPro" id="IPR029063">
    <property type="entry name" value="SAM-dependent_MTases_sf"/>
</dbReference>
<dbReference type="EMBL" id="JAVLSF010000237">
    <property type="protein sequence ID" value="MDR9777851.1"/>
    <property type="molecule type" value="Genomic_DNA"/>
</dbReference>
<evidence type="ECO:0000313" key="5">
    <source>
        <dbReference type="EMBL" id="MDR9777851.1"/>
    </source>
</evidence>
<dbReference type="InterPro" id="IPR007848">
    <property type="entry name" value="Small_mtfrase_dom"/>
</dbReference>
<dbReference type="AlphaFoldDB" id="A0AAJ2H535"/>
<feature type="non-terminal residue" evidence="5">
    <location>
        <position position="77"/>
    </location>
</feature>
<evidence type="ECO:0000313" key="6">
    <source>
        <dbReference type="Proteomes" id="UP001268610"/>
    </source>
</evidence>
<evidence type="ECO:0000256" key="2">
    <source>
        <dbReference type="ARBA" id="ARBA00022679"/>
    </source>
</evidence>
<feature type="domain" description="Methyltransferase small" evidence="4">
    <location>
        <begin position="2"/>
        <end position="77"/>
    </location>
</feature>
<dbReference type="RefSeq" id="WP_310866024.1">
    <property type="nucleotide sequence ID" value="NZ_JAVLSF010000237.1"/>
</dbReference>
<name>A0AAJ2H535_9HYPH</name>
<dbReference type="PANTHER" id="PTHR47816:SF4">
    <property type="entry name" value="RIBOSOMAL RNA SMALL SUBUNIT METHYLTRANSFERASE C"/>
    <property type="match status" value="1"/>
</dbReference>
<dbReference type="InterPro" id="IPR046977">
    <property type="entry name" value="RsmC/RlmG"/>
</dbReference>
<accession>A0AAJ2H535</accession>
<protein>
    <submittedName>
        <fullName evidence="5">Methyltransferase</fullName>
    </submittedName>
</protein>
<dbReference type="SUPFAM" id="SSF53335">
    <property type="entry name" value="S-adenosyl-L-methionine-dependent methyltransferases"/>
    <property type="match status" value="1"/>
</dbReference>
<dbReference type="GO" id="GO:0032259">
    <property type="term" value="P:methylation"/>
    <property type="evidence" value="ECO:0007669"/>
    <property type="project" value="UniProtKB-KW"/>
</dbReference>
<evidence type="ECO:0000256" key="3">
    <source>
        <dbReference type="ARBA" id="ARBA00022691"/>
    </source>
</evidence>
<keyword evidence="3" id="KW-0949">S-adenosyl-L-methionine</keyword>
<dbReference type="Proteomes" id="UP001268610">
    <property type="component" value="Unassembled WGS sequence"/>
</dbReference>
<dbReference type="Gene3D" id="3.40.50.150">
    <property type="entry name" value="Vaccinia Virus protein VP39"/>
    <property type="match status" value="1"/>
</dbReference>
<feature type="non-terminal residue" evidence="5">
    <location>
        <position position="1"/>
    </location>
</feature>
<evidence type="ECO:0000259" key="4">
    <source>
        <dbReference type="Pfam" id="PF05175"/>
    </source>
</evidence>
<sequence length="77" mass="8146">DLLDFGCGAGVVGTLIKKIYHAQTVYFLDVDAFAQESTRLTLAANNIALDDTVQIIAGRGVIDAPQNLAAIISNPPF</sequence>